<dbReference type="InterPro" id="IPR001433">
    <property type="entry name" value="OxRdtase_FAD/NAD-bd"/>
</dbReference>
<comment type="function">
    <text evidence="13">This enzyme catalyzes the 6-electron reduction of sulfite to sulfide. This is one of several activities required for the biosynthesis of L-cysteine from sulfate.</text>
</comment>
<evidence type="ECO:0000256" key="7">
    <source>
        <dbReference type="ARBA" id="ARBA00022643"/>
    </source>
</evidence>
<evidence type="ECO:0000259" key="15">
    <source>
        <dbReference type="PROSITE" id="PS51384"/>
    </source>
</evidence>
<comment type="cofactor">
    <cofactor evidence="2">
        <name>FAD</name>
        <dbReference type="ChEBI" id="CHEBI:57692"/>
    </cofactor>
</comment>
<keyword evidence="7" id="KW-0288">FMN</keyword>
<evidence type="ECO:0000256" key="14">
    <source>
        <dbReference type="SAM" id="MobiDB-lite"/>
    </source>
</evidence>
<dbReference type="KEGG" id="yli:2911592"/>
<name>A0A1D8NIM9_YARLL</name>
<dbReference type="Gene3D" id="1.20.990.10">
    <property type="entry name" value="NADPH-cytochrome p450 Reductase, Chain A, domain 3"/>
    <property type="match status" value="1"/>
</dbReference>
<dbReference type="CDD" id="cd06207">
    <property type="entry name" value="CyPoR_like"/>
    <property type="match status" value="1"/>
</dbReference>
<evidence type="ECO:0000256" key="9">
    <source>
        <dbReference type="ARBA" id="ARBA00022857"/>
    </source>
</evidence>
<dbReference type="PRINTS" id="PR00371">
    <property type="entry name" value="FPNCR"/>
</dbReference>
<evidence type="ECO:0000256" key="4">
    <source>
        <dbReference type="ARBA" id="ARBA00012604"/>
    </source>
</evidence>
<dbReference type="EC" id="1.8.1.2" evidence="4"/>
<evidence type="ECO:0000313" key="19">
    <source>
        <dbReference type="Proteomes" id="UP000256601"/>
    </source>
</evidence>
<keyword evidence="11" id="KW-0560">Oxidoreductase</keyword>
<dbReference type="InterPro" id="IPR003097">
    <property type="entry name" value="CysJ-like_FAD-binding"/>
</dbReference>
<dbReference type="Proteomes" id="UP000256601">
    <property type="component" value="Unassembled WGS sequence"/>
</dbReference>
<dbReference type="Gene3D" id="3.40.50.80">
    <property type="entry name" value="Nucleotide-binding domain of ferredoxin-NADP reductase (FNR) module"/>
    <property type="match status" value="1"/>
</dbReference>
<dbReference type="GO" id="GO:0005829">
    <property type="term" value="C:cytosol"/>
    <property type="evidence" value="ECO:0007669"/>
    <property type="project" value="TreeGrafter"/>
</dbReference>
<dbReference type="PROSITE" id="PS51384">
    <property type="entry name" value="FAD_FR"/>
    <property type="match status" value="1"/>
</dbReference>
<dbReference type="InterPro" id="IPR009014">
    <property type="entry name" value="Transketo_C/PFOR_II"/>
</dbReference>
<dbReference type="InterPro" id="IPR017938">
    <property type="entry name" value="Riboflavin_synthase-like_b-brl"/>
</dbReference>
<keyword evidence="9" id="KW-0521">NADP</keyword>
<dbReference type="FunFam" id="3.40.50.80:FF:000011">
    <property type="entry name" value="Sulfite reductase flavoprotein component"/>
    <property type="match status" value="1"/>
</dbReference>
<evidence type="ECO:0000256" key="3">
    <source>
        <dbReference type="ARBA" id="ARBA00004774"/>
    </source>
</evidence>
<evidence type="ECO:0000313" key="18">
    <source>
        <dbReference type="Proteomes" id="UP000182444"/>
    </source>
</evidence>
<dbReference type="SUPFAM" id="SSF53323">
    <property type="entry name" value="Pyruvate-ferredoxin oxidoreductase, PFOR, domain III"/>
    <property type="match status" value="1"/>
</dbReference>
<feature type="domain" description="FAD-binding FR-type" evidence="15">
    <location>
        <begin position="654"/>
        <end position="885"/>
    </location>
</feature>
<dbReference type="PANTHER" id="PTHR19384">
    <property type="entry name" value="NITRIC OXIDE SYNTHASE-RELATED"/>
    <property type="match status" value="1"/>
</dbReference>
<keyword evidence="6" id="KW-0285">Flavoprotein</keyword>
<comment type="cofactor">
    <cofactor evidence="1">
        <name>FMN</name>
        <dbReference type="ChEBI" id="CHEBI:58210"/>
    </cofactor>
</comment>
<comment type="catalytic activity">
    <reaction evidence="12">
        <text>hydrogen sulfide + 3 NADP(+) + 3 H2O = sulfite + 3 NADPH + 4 H(+)</text>
        <dbReference type="Rhea" id="RHEA:13801"/>
        <dbReference type="ChEBI" id="CHEBI:15377"/>
        <dbReference type="ChEBI" id="CHEBI:15378"/>
        <dbReference type="ChEBI" id="CHEBI:17359"/>
        <dbReference type="ChEBI" id="CHEBI:29919"/>
        <dbReference type="ChEBI" id="CHEBI:57783"/>
        <dbReference type="ChEBI" id="CHEBI:58349"/>
        <dbReference type="EC" id="1.8.1.2"/>
    </reaction>
</comment>
<dbReference type="SUPFAM" id="SSF52922">
    <property type="entry name" value="TK C-terminal domain-like"/>
    <property type="match status" value="1"/>
</dbReference>
<dbReference type="Proteomes" id="UP000182444">
    <property type="component" value="Chromosome 1E"/>
</dbReference>
<feature type="region of interest" description="Disordered" evidence="14">
    <location>
        <begin position="1"/>
        <end position="31"/>
    </location>
</feature>
<dbReference type="InterPro" id="IPR002869">
    <property type="entry name" value="Pyrv_flavodox_OxRed_cen"/>
</dbReference>
<organism evidence="16 18">
    <name type="scientific">Yarrowia lipolytica</name>
    <name type="common">Candida lipolytica</name>
    <dbReference type="NCBI Taxonomy" id="4952"/>
    <lineage>
        <taxon>Eukaryota</taxon>
        <taxon>Fungi</taxon>
        <taxon>Dikarya</taxon>
        <taxon>Ascomycota</taxon>
        <taxon>Saccharomycotina</taxon>
        <taxon>Dipodascomycetes</taxon>
        <taxon>Dipodascales</taxon>
        <taxon>Dipodascales incertae sedis</taxon>
        <taxon>Yarrowia</taxon>
    </lineage>
</organism>
<dbReference type="Gene3D" id="2.40.30.10">
    <property type="entry name" value="Translation factors"/>
    <property type="match status" value="1"/>
</dbReference>
<dbReference type="SUPFAM" id="SSF63380">
    <property type="entry name" value="Riboflavin synthase domain-like"/>
    <property type="match status" value="1"/>
</dbReference>
<feature type="compositionally biased region" description="Polar residues" evidence="14">
    <location>
        <begin position="1"/>
        <end position="15"/>
    </location>
</feature>
<evidence type="ECO:0000256" key="1">
    <source>
        <dbReference type="ARBA" id="ARBA00001917"/>
    </source>
</evidence>
<dbReference type="InterPro" id="IPR017927">
    <property type="entry name" value="FAD-bd_FR_type"/>
</dbReference>
<dbReference type="Gene3D" id="3.40.50.970">
    <property type="match status" value="1"/>
</dbReference>
<dbReference type="RefSeq" id="XP_504018.1">
    <property type="nucleotide sequence ID" value="XM_504018.1"/>
</dbReference>
<dbReference type="GeneID" id="2911592"/>
<evidence type="ECO:0000256" key="12">
    <source>
        <dbReference type="ARBA" id="ARBA00052219"/>
    </source>
</evidence>
<dbReference type="Gene3D" id="3.40.50.920">
    <property type="match status" value="1"/>
</dbReference>
<evidence type="ECO:0000256" key="8">
    <source>
        <dbReference type="ARBA" id="ARBA00022827"/>
    </source>
</evidence>
<proteinExistence type="predicted"/>
<dbReference type="SUPFAM" id="SSF52343">
    <property type="entry name" value="Ferredoxin reductase-like, C-terminal NADP-linked domain"/>
    <property type="match status" value="1"/>
</dbReference>
<dbReference type="eggNOG" id="KOG1158">
    <property type="taxonomic scope" value="Eukaryota"/>
</dbReference>
<dbReference type="GO" id="GO:0050660">
    <property type="term" value="F:flavin adenine dinucleotide binding"/>
    <property type="evidence" value="ECO:0007669"/>
    <property type="project" value="TreeGrafter"/>
</dbReference>
<protein>
    <recommendedName>
        <fullName evidence="4">assimilatory sulfite reductase (NADPH)</fullName>
        <ecNumber evidence="4">1.8.1.2</ecNumber>
    </recommendedName>
</protein>
<dbReference type="GO" id="GO:0004783">
    <property type="term" value="F:sulfite reductase (NADPH) activity"/>
    <property type="evidence" value="ECO:0007669"/>
    <property type="project" value="UniProtKB-EC"/>
</dbReference>
<dbReference type="AlphaFoldDB" id="A0A1D8NIM9"/>
<dbReference type="OMA" id="MIVAVNW"/>
<evidence type="ECO:0000313" key="16">
    <source>
        <dbReference type="EMBL" id="AOW05496.1"/>
    </source>
</evidence>
<evidence type="ECO:0000256" key="6">
    <source>
        <dbReference type="ARBA" id="ARBA00022630"/>
    </source>
</evidence>
<dbReference type="OrthoDB" id="1856718at2759"/>
<dbReference type="Pfam" id="PF00175">
    <property type="entry name" value="NAD_binding_1"/>
    <property type="match status" value="1"/>
</dbReference>
<accession>A0A1D8NIM9</accession>
<dbReference type="VEuPathDB" id="FungiDB:YALI0_E16368g"/>
<sequence>MAPSVQDNRSASPQSDKGAKTKAPQITTSSPAFPFPLSADIASVAGTSNLTGQALVEQTAYALSKALFSYSPESFDLDRAVKTWNAKDQTNGAGKVPYFVELESRVGAAAILLGYIYNQTGSNAPSGAQSVLASSATLKLMAPVLATYSAKPTASSPLAFNIAAVDYDHDAEQLVTDYSSVFEVARSIGLGLVSSTKPSEAQNMTVLATLLSIANPTVHVYDGLHFLRQTSRVSDIKATKAVYDLYSSLVDSSNASVAAVLDNFNAAVGTSYKAFEYEGAADAKQVYVVFGSAEAEAAREILPKSAGLIVVRIYSPFLEAEFLKTLPKTTESITVVGQVQNSVAVESAYEHSLLFADVSGAIAFSADFGRVKVHEVKYARSLEIDGLSLGDLLGIETTPKPHYTFFNLDNAATANTAAATAHVLALDKAAVTYYSEYDNYTAGGVVKTTISTDRAIPKSLTVVSDLSIVRSLNVTAPETDLLLVGSSKQEDLDKALTDSFKLSVALSGAAVHIVDPSIVGDNAETSGRTESMIEQLAFWKLAHPELSLDQITTKIVQANGVDTELVASTVAKLAETVYESALTEINTEGWGTVEGETELEVPPYFTVNAFGPANVRGEDEEGGAAAASISEAAKRVVFKEAYGTENSLRPDISTKNFVVKVQEKRRVTPENYDRNIFHVEFDITGTGLKYEIGEALGVHARNNAELVDQFIESYGLNPNELVSIRNSEDSSLSETRTVLQICREHLDLFGKPPKRFYEALAPFATDAAEKAALEKIASPAGAEELKKRSEVDTDSFVDILAEFPSARPTIADLVQIVAPLKRREYSIASSQKVHPNAVHLLIVVVDWVDPKGRKRFGQASKYINDLKVGEELVVSVKPSVMKLPPLTTQPIIMSGLGTGLAPFKAFVEEKAWQREQGHEIGDVYLYLGSRHKREEYLYGELWEAYKDAGVITHIGAAFSRDQPQKIYIQDRIRQSMPDLVDAFVKKEGGFYLCGPTWPVPDVTQVLSEIIETEAEERGEKLDSARAIEELKDAGRYVLEVY</sequence>
<dbReference type="EMBL" id="CP017557">
    <property type="protein sequence ID" value="AOW05496.1"/>
    <property type="molecule type" value="Genomic_DNA"/>
</dbReference>
<keyword evidence="5" id="KW-0813">Transport</keyword>
<evidence type="ECO:0000256" key="5">
    <source>
        <dbReference type="ARBA" id="ARBA00022448"/>
    </source>
</evidence>
<dbReference type="InterPro" id="IPR023173">
    <property type="entry name" value="NADPH_Cyt_P450_Rdtase_alpha"/>
</dbReference>
<dbReference type="VEuPathDB" id="FungiDB:YALI1_E19603g"/>
<dbReference type="Pfam" id="PF00667">
    <property type="entry name" value="FAD_binding_1"/>
    <property type="match status" value="1"/>
</dbReference>
<dbReference type="FunFam" id="3.40.50.970:FF:000052">
    <property type="entry name" value="Sulfite reductase [NADPH] flavoprotein component"/>
    <property type="match status" value="1"/>
</dbReference>
<dbReference type="InterPro" id="IPR039261">
    <property type="entry name" value="FNR_nucleotide-bd"/>
</dbReference>
<comment type="pathway">
    <text evidence="3">Sulfur metabolism; hydrogen sulfide biosynthesis; hydrogen sulfide from sulfite (NADPH route): step 1/1.</text>
</comment>
<reference evidence="17 19" key="2">
    <citation type="submission" date="2018-07" db="EMBL/GenBank/DDBJ databases">
        <title>Draft Genome Assemblies for Five Robust Yarrowia lipolytica Strains Exhibiting High Lipid Production and Pentose Sugar Utilization and Sugar Alcohol Secretion from Undetoxified Lignocellulosic Biomass Hydrolysates.</title>
        <authorList>
            <consortium name="DOE Joint Genome Institute"/>
            <person name="Walker C."/>
            <person name="Ryu S."/>
            <person name="Na H."/>
            <person name="Zane M."/>
            <person name="LaButti K."/>
            <person name="Lipzen A."/>
            <person name="Haridas S."/>
            <person name="Barry K."/>
            <person name="Grigoriev I.V."/>
            <person name="Quarterman J."/>
            <person name="Slininger P."/>
            <person name="Dien B."/>
            <person name="Trinh C.T."/>
        </authorList>
    </citation>
    <scope>NUCLEOTIDE SEQUENCE [LARGE SCALE GENOMIC DNA]</scope>
    <source>
        <strain evidence="17 19">YB392</strain>
    </source>
</reference>
<dbReference type="PANTHER" id="PTHR19384:SF109">
    <property type="entry name" value="SULFITE REDUCTASE [NADPH] FLAVOPROTEIN COMPONENT"/>
    <property type="match status" value="1"/>
</dbReference>
<evidence type="ECO:0000256" key="13">
    <source>
        <dbReference type="ARBA" id="ARBA00059320"/>
    </source>
</evidence>
<evidence type="ECO:0000313" key="17">
    <source>
        <dbReference type="EMBL" id="RDW28018.1"/>
    </source>
</evidence>
<keyword evidence="10" id="KW-0249">Electron transport</keyword>
<dbReference type="InterPro" id="IPR001709">
    <property type="entry name" value="Flavoprot_Pyr_Nucl_cyt_Rdtase"/>
</dbReference>
<evidence type="ECO:0000256" key="11">
    <source>
        <dbReference type="ARBA" id="ARBA00023002"/>
    </source>
</evidence>
<evidence type="ECO:0000256" key="10">
    <source>
        <dbReference type="ARBA" id="ARBA00022982"/>
    </source>
</evidence>
<evidence type="ECO:0000256" key="2">
    <source>
        <dbReference type="ARBA" id="ARBA00001974"/>
    </source>
</evidence>
<reference evidence="16 18" key="1">
    <citation type="journal article" date="2016" name="PLoS ONE">
        <title>Sequence Assembly of Yarrowia lipolytica Strain W29/CLIB89 Shows Transposable Element Diversity.</title>
        <authorList>
            <person name="Magnan C."/>
            <person name="Yu J."/>
            <person name="Chang I."/>
            <person name="Jahn E."/>
            <person name="Kanomata Y."/>
            <person name="Wu J."/>
            <person name="Zeller M."/>
            <person name="Oakes M."/>
            <person name="Baldi P."/>
            <person name="Sandmeyer S."/>
        </authorList>
    </citation>
    <scope>NUCLEOTIDE SEQUENCE [LARGE SCALE GENOMIC DNA]</scope>
    <source>
        <strain evidence="16">CLIB89</strain>
        <strain evidence="18">CLIB89(W29)</strain>
    </source>
</reference>
<dbReference type="FunFam" id="1.20.990.10:FF:000010">
    <property type="entry name" value="Sulfite reductase [NADPH] flavoprotein component"/>
    <property type="match status" value="1"/>
</dbReference>
<dbReference type="EMBL" id="KZ858957">
    <property type="protein sequence ID" value="RDW28018.1"/>
    <property type="molecule type" value="Genomic_DNA"/>
</dbReference>
<gene>
    <name evidence="17" type="ORF">B0I71DRAFT_93305</name>
    <name evidence="16" type="ORF">YALI1_E19603g</name>
</gene>
<dbReference type="GO" id="GO:0010181">
    <property type="term" value="F:FMN binding"/>
    <property type="evidence" value="ECO:0007669"/>
    <property type="project" value="TreeGrafter"/>
</dbReference>
<keyword evidence="8" id="KW-0274">FAD</keyword>